<name>A0A4U6R454_9GAMM</name>
<protein>
    <submittedName>
        <fullName evidence="2">Uncharacterized protein</fullName>
    </submittedName>
</protein>
<reference evidence="2 3" key="1">
    <citation type="submission" date="2019-05" db="EMBL/GenBank/DDBJ databases">
        <title>Marinobacter panjinensis sp. nov., a moderately halophilic bacterium isolated from sea tidal flat environment.</title>
        <authorList>
            <person name="Yang W."/>
            <person name="An M."/>
            <person name="He W."/>
            <person name="Luo X."/>
            <person name="Zhu L."/>
            <person name="Chen G."/>
            <person name="Zhang Y."/>
            <person name="Wang Y."/>
        </authorList>
    </citation>
    <scope>NUCLEOTIDE SEQUENCE [LARGE SCALE GENOMIC DNA]</scope>
    <source>
        <strain evidence="2 3">PJ-16</strain>
    </source>
</reference>
<keyword evidence="1" id="KW-1133">Transmembrane helix</keyword>
<comment type="caution">
    <text evidence="2">The sequence shown here is derived from an EMBL/GenBank/DDBJ whole genome shotgun (WGS) entry which is preliminary data.</text>
</comment>
<evidence type="ECO:0000313" key="3">
    <source>
        <dbReference type="Proteomes" id="UP000308488"/>
    </source>
</evidence>
<dbReference type="OrthoDB" id="6160351at2"/>
<keyword evidence="1" id="KW-0812">Transmembrane</keyword>
<feature type="transmembrane region" description="Helical" evidence="1">
    <location>
        <begin position="134"/>
        <end position="155"/>
    </location>
</feature>
<sequence length="330" mass="38139">MQAGNESMATYVSSAYRRDAIPEQAPLKDISGFAKSLEAGDFIERLPWGDYSHLNIHVRPQYVKSHQERLKTGGAGWVGPEWTHEKKPSDFVKTRWQLLLMLAGAFADYGMLKLLLFCSVLADIATIIKFESYSVMTLVVLGLHLLFRYPFTWFLERHPGFIVKDLGCGFFRSTGMVKFRTWREETFEAPFIEFDPYISFHVNPKGPVSYKLLLRHRYTGWQTTVAQVADIHKVELYAHWDELQRYMDVSQPLPDVPTLEKFRPLDPTTAEYDAAGKRGRPANHWATLDMAWWEEEGYPAHLKKIREFPWSTLEDRMEKSVPNLAQGAMV</sequence>
<feature type="transmembrane region" description="Helical" evidence="1">
    <location>
        <begin position="96"/>
        <end position="122"/>
    </location>
</feature>
<gene>
    <name evidence="2" type="ORF">FDP08_05935</name>
</gene>
<organism evidence="2 3">
    <name type="scientific">Marinobacter panjinensis</name>
    <dbReference type="NCBI Taxonomy" id="2576384"/>
    <lineage>
        <taxon>Bacteria</taxon>
        <taxon>Pseudomonadati</taxon>
        <taxon>Pseudomonadota</taxon>
        <taxon>Gammaproteobacteria</taxon>
        <taxon>Pseudomonadales</taxon>
        <taxon>Marinobacteraceae</taxon>
        <taxon>Marinobacter</taxon>
    </lineage>
</organism>
<evidence type="ECO:0000313" key="2">
    <source>
        <dbReference type="EMBL" id="TKV67658.1"/>
    </source>
</evidence>
<dbReference type="AlphaFoldDB" id="A0A4U6R454"/>
<evidence type="ECO:0000256" key="1">
    <source>
        <dbReference type="SAM" id="Phobius"/>
    </source>
</evidence>
<accession>A0A4U6R454</accession>
<dbReference type="EMBL" id="SZYH01000001">
    <property type="protein sequence ID" value="TKV67658.1"/>
    <property type="molecule type" value="Genomic_DNA"/>
</dbReference>
<proteinExistence type="predicted"/>
<keyword evidence="3" id="KW-1185">Reference proteome</keyword>
<dbReference type="RefSeq" id="WP_137435072.1">
    <property type="nucleotide sequence ID" value="NZ_SZYH01000001.1"/>
</dbReference>
<dbReference type="Proteomes" id="UP000308488">
    <property type="component" value="Unassembled WGS sequence"/>
</dbReference>
<keyword evidence="1" id="KW-0472">Membrane</keyword>